<dbReference type="InterPro" id="IPR022137">
    <property type="entry name" value="Znf_prot_DUF3669"/>
</dbReference>
<dbReference type="PANTHER" id="PTHR40780:SF2">
    <property type="entry name" value="DUF3669 DOMAIN-CONTAINING PROTEIN"/>
    <property type="match status" value="1"/>
</dbReference>
<dbReference type="HOGENOM" id="CLU_039531_0_0_1"/>
<dbReference type="GeneID" id="63915956"/>
<gene>
    <name evidence="2" type="ORF">M437DRAFT_53749</name>
</gene>
<sequence length="331" mass="37900">MASNYKFTEAECHMTHPDTLLCRMLSMTATLPTPSSQHLPTTQIGKGQCGTITTFRRGELVKKTPNSIEKIAELRGEYWSHRDILEAFDYAPEALSSKAQVNDERDAFLSEYGYTLLSGRILPLHDLIAEALLKSLIPSFSANQRETCLSNPTNNNCLVRLYLGRRGVSRSKVWAEDMSLRNFPMHVDEMERLSLPITAYITTMAQSLALMHWKVGIDANDVEFVLGDSIGGDKNRDGHAVSIWLLDFNQCQRFNHDQAGLKQIVDGFWWNDPYYPRPSSSHPQDRVWWDTFLSRYLDASALLTNSEMPREFIQVVEEEGERRRVRPSFFE</sequence>
<dbReference type="PANTHER" id="PTHR40780">
    <property type="entry name" value="DUF3669 DOMAIN-CONTAINING PROTEIN"/>
    <property type="match status" value="1"/>
</dbReference>
<dbReference type="Proteomes" id="UP000030672">
    <property type="component" value="Unassembled WGS sequence"/>
</dbReference>
<accession>A0A074VJJ0</accession>
<evidence type="ECO:0000313" key="3">
    <source>
        <dbReference type="Proteomes" id="UP000030672"/>
    </source>
</evidence>
<dbReference type="Pfam" id="PF12417">
    <property type="entry name" value="DUF3669"/>
    <property type="match status" value="1"/>
</dbReference>
<evidence type="ECO:0000313" key="2">
    <source>
        <dbReference type="EMBL" id="KEQ60673.1"/>
    </source>
</evidence>
<proteinExistence type="predicted"/>
<evidence type="ECO:0000259" key="1">
    <source>
        <dbReference type="Pfam" id="PF12417"/>
    </source>
</evidence>
<keyword evidence="3" id="KW-1185">Reference proteome</keyword>
<protein>
    <recommendedName>
        <fullName evidence="1">DUF3669 domain-containing protein</fullName>
    </recommendedName>
</protein>
<dbReference type="RefSeq" id="XP_040877696.1">
    <property type="nucleotide sequence ID" value="XM_041022583.1"/>
</dbReference>
<dbReference type="AlphaFoldDB" id="A0A074VJJ0"/>
<feature type="domain" description="DUF3669" evidence="1">
    <location>
        <begin position="243"/>
        <end position="305"/>
    </location>
</feature>
<name>A0A074VJJ0_AURM1</name>
<reference evidence="2 3" key="1">
    <citation type="journal article" date="2014" name="BMC Genomics">
        <title>Genome sequencing of four Aureobasidium pullulans varieties: biotechnological potential, stress tolerance, and description of new species.</title>
        <authorList>
            <person name="Gostin Ar C."/>
            <person name="Ohm R.A."/>
            <person name="Kogej T."/>
            <person name="Sonjak S."/>
            <person name="Turk M."/>
            <person name="Zajc J."/>
            <person name="Zalar P."/>
            <person name="Grube M."/>
            <person name="Sun H."/>
            <person name="Han J."/>
            <person name="Sharma A."/>
            <person name="Chiniquy J."/>
            <person name="Ngan C.Y."/>
            <person name="Lipzen A."/>
            <person name="Barry K."/>
            <person name="Grigoriev I.V."/>
            <person name="Gunde-Cimerman N."/>
        </authorList>
    </citation>
    <scope>NUCLEOTIDE SEQUENCE [LARGE SCALE GENOMIC DNA]</scope>
    <source>
        <strain evidence="2 3">CBS 110374</strain>
    </source>
</reference>
<dbReference type="EMBL" id="KL584841">
    <property type="protein sequence ID" value="KEQ60673.1"/>
    <property type="molecule type" value="Genomic_DNA"/>
</dbReference>
<organism evidence="2 3">
    <name type="scientific">Aureobasidium melanogenum (strain CBS 110374)</name>
    <name type="common">Aureobasidium pullulans var. melanogenum</name>
    <dbReference type="NCBI Taxonomy" id="1043003"/>
    <lineage>
        <taxon>Eukaryota</taxon>
        <taxon>Fungi</taxon>
        <taxon>Dikarya</taxon>
        <taxon>Ascomycota</taxon>
        <taxon>Pezizomycotina</taxon>
        <taxon>Dothideomycetes</taxon>
        <taxon>Dothideomycetidae</taxon>
        <taxon>Dothideales</taxon>
        <taxon>Saccotheciaceae</taxon>
        <taxon>Aureobasidium</taxon>
    </lineage>
</organism>